<reference evidence="9 11" key="2">
    <citation type="submission" date="2017-06" db="EMBL/GenBank/DDBJ databases">
        <authorList>
            <consortium name="Pathogen Informatics"/>
        </authorList>
    </citation>
    <scope>NUCLEOTIDE SEQUENCE [LARGE SCALE GENOMIC DNA]</scope>
    <source>
        <strain evidence="9 11">NCTC12947</strain>
    </source>
</reference>
<keyword evidence="5 7" id="KW-1133">Transmembrane helix</keyword>
<evidence type="ECO:0000256" key="2">
    <source>
        <dbReference type="ARBA" id="ARBA00006679"/>
    </source>
</evidence>
<evidence type="ECO:0000313" key="8">
    <source>
        <dbReference type="EMBL" id="AMD84782.1"/>
    </source>
</evidence>
<reference evidence="8 10" key="1">
    <citation type="submission" date="2016-02" db="EMBL/GenBank/DDBJ databases">
        <authorList>
            <person name="Holder M.E."/>
            <person name="Ajami N.J."/>
            <person name="Petrosino J.F."/>
        </authorList>
    </citation>
    <scope>NUCLEOTIDE SEQUENCE [LARGE SCALE GENOMIC DNA]</scope>
    <source>
        <strain evidence="8 10">CCUG 32990</strain>
    </source>
</reference>
<dbReference type="InterPro" id="IPR032808">
    <property type="entry name" value="DoxX"/>
</dbReference>
<protein>
    <submittedName>
        <fullName evidence="8 9">DoxX</fullName>
    </submittedName>
</protein>
<keyword evidence="10" id="KW-1185">Reference proteome</keyword>
<accession>A0AAX2GZA8</accession>
<evidence type="ECO:0000313" key="9">
    <source>
        <dbReference type="EMBL" id="SNV07505.1"/>
    </source>
</evidence>
<comment type="subcellular location">
    <subcellularLocation>
        <location evidence="1">Cell membrane</location>
        <topology evidence="1">Multi-pass membrane protein</topology>
    </subcellularLocation>
</comment>
<name>A0AAX2GZA8_9FLAO</name>
<dbReference type="Proteomes" id="UP000215539">
    <property type="component" value="Chromosome 1"/>
</dbReference>
<evidence type="ECO:0000313" key="11">
    <source>
        <dbReference type="Proteomes" id="UP000215539"/>
    </source>
</evidence>
<dbReference type="Proteomes" id="UP000065822">
    <property type="component" value="Chromosome"/>
</dbReference>
<dbReference type="InterPro" id="IPR051907">
    <property type="entry name" value="DoxX-like_oxidoreductase"/>
</dbReference>
<evidence type="ECO:0000256" key="4">
    <source>
        <dbReference type="ARBA" id="ARBA00022692"/>
    </source>
</evidence>
<dbReference type="PANTHER" id="PTHR33452">
    <property type="entry name" value="OXIDOREDUCTASE CATD-RELATED"/>
    <property type="match status" value="1"/>
</dbReference>
<keyword evidence="6 7" id="KW-0472">Membrane</keyword>
<dbReference type="KEGG" id="chg:AXF12_04165"/>
<evidence type="ECO:0000256" key="6">
    <source>
        <dbReference type="ARBA" id="ARBA00023136"/>
    </source>
</evidence>
<organism evidence="9 11">
    <name type="scientific">Capnocytophaga haemolytica</name>
    <dbReference type="NCBI Taxonomy" id="45243"/>
    <lineage>
        <taxon>Bacteria</taxon>
        <taxon>Pseudomonadati</taxon>
        <taxon>Bacteroidota</taxon>
        <taxon>Flavobacteriia</taxon>
        <taxon>Flavobacteriales</taxon>
        <taxon>Flavobacteriaceae</taxon>
        <taxon>Capnocytophaga</taxon>
    </lineage>
</organism>
<keyword evidence="3" id="KW-1003">Cell membrane</keyword>
<dbReference type="GO" id="GO:0005886">
    <property type="term" value="C:plasma membrane"/>
    <property type="evidence" value="ECO:0007669"/>
    <property type="project" value="UniProtKB-SubCell"/>
</dbReference>
<gene>
    <name evidence="8" type="ORF">AXF12_04165</name>
    <name evidence="9" type="ORF">SAMEA44541418_00901</name>
</gene>
<dbReference type="AlphaFoldDB" id="A0AAX2GZA8"/>
<proteinExistence type="inferred from homology"/>
<dbReference type="Pfam" id="PF07681">
    <property type="entry name" value="DoxX"/>
    <property type="match status" value="1"/>
</dbReference>
<comment type="similarity">
    <text evidence="2">Belongs to the DoxX family.</text>
</comment>
<keyword evidence="4 7" id="KW-0812">Transmembrane</keyword>
<dbReference type="PANTHER" id="PTHR33452:SF1">
    <property type="entry name" value="INNER MEMBRANE PROTEIN YPHA-RELATED"/>
    <property type="match status" value="1"/>
</dbReference>
<evidence type="ECO:0000256" key="5">
    <source>
        <dbReference type="ARBA" id="ARBA00022989"/>
    </source>
</evidence>
<feature type="transmembrane region" description="Helical" evidence="7">
    <location>
        <begin position="46"/>
        <end position="68"/>
    </location>
</feature>
<dbReference type="EMBL" id="LT906449">
    <property type="protein sequence ID" value="SNV07505.1"/>
    <property type="molecule type" value="Genomic_DNA"/>
</dbReference>
<evidence type="ECO:0000313" key="10">
    <source>
        <dbReference type="Proteomes" id="UP000065822"/>
    </source>
</evidence>
<evidence type="ECO:0000256" key="1">
    <source>
        <dbReference type="ARBA" id="ARBA00004651"/>
    </source>
</evidence>
<evidence type="ECO:0000256" key="7">
    <source>
        <dbReference type="SAM" id="Phobius"/>
    </source>
</evidence>
<dbReference type="RefSeq" id="WP_066428577.1">
    <property type="nucleotide sequence ID" value="NZ_CP014227.1"/>
</dbReference>
<dbReference type="EMBL" id="CP014227">
    <property type="protein sequence ID" value="AMD84782.1"/>
    <property type="molecule type" value="Genomic_DNA"/>
</dbReference>
<feature type="transmembrane region" description="Helical" evidence="7">
    <location>
        <begin position="106"/>
        <end position="127"/>
    </location>
</feature>
<evidence type="ECO:0000256" key="3">
    <source>
        <dbReference type="ARBA" id="ARBA00022475"/>
    </source>
</evidence>
<sequence>MRNVNSGLLILRLTVGLLMIPHGINKLVHPAALDYVKSTLVDKGLPFWIAYLVFLSEIIAPLFVVLGFRTRGAAFVMFLGGLMTLYLAYSNVLFATTEHGGWAPELPALFMFGALVLCFTGGGKMAVSHRHKWD</sequence>
<feature type="transmembrane region" description="Helical" evidence="7">
    <location>
        <begin position="75"/>
        <end position="94"/>
    </location>
</feature>